<dbReference type="PANTHER" id="PTHR28037">
    <property type="entry name" value="ALCOHOL O-ACETYLTRANSFERASE 1-RELATED"/>
    <property type="match status" value="1"/>
</dbReference>
<evidence type="ECO:0000313" key="3">
    <source>
        <dbReference type="Proteomes" id="UP000045706"/>
    </source>
</evidence>
<gene>
    <name evidence="2" type="ORF">BN1723_000866</name>
</gene>
<keyword evidence="1" id="KW-0732">Signal</keyword>
<protein>
    <recommendedName>
        <fullName evidence="4">Alcohol acetyltransferase</fullName>
    </recommendedName>
</protein>
<evidence type="ECO:0000256" key="1">
    <source>
        <dbReference type="SAM" id="SignalP"/>
    </source>
</evidence>
<dbReference type="Proteomes" id="UP000045706">
    <property type="component" value="Unassembled WGS sequence"/>
</dbReference>
<evidence type="ECO:0008006" key="4">
    <source>
        <dbReference type="Google" id="ProtNLM"/>
    </source>
</evidence>
<feature type="signal peptide" evidence="1">
    <location>
        <begin position="1"/>
        <end position="17"/>
    </location>
</feature>
<dbReference type="PANTHER" id="PTHR28037:SF1">
    <property type="entry name" value="ALCOHOL O-ACETYLTRANSFERASE 1-RELATED"/>
    <property type="match status" value="1"/>
</dbReference>
<dbReference type="AlphaFoldDB" id="A0A0G4NCZ6"/>
<dbReference type="GO" id="GO:0008080">
    <property type="term" value="F:N-acetyltransferase activity"/>
    <property type="evidence" value="ECO:0007669"/>
    <property type="project" value="TreeGrafter"/>
</dbReference>
<proteinExistence type="predicted"/>
<dbReference type="InterPro" id="IPR052058">
    <property type="entry name" value="Alcohol_O-acetyltransferase"/>
</dbReference>
<feature type="chain" id="PRO_5002567817" description="Alcohol acetyltransferase" evidence="1">
    <location>
        <begin position="18"/>
        <end position="472"/>
    </location>
</feature>
<evidence type="ECO:0000313" key="2">
    <source>
        <dbReference type="EMBL" id="CRK44180.1"/>
    </source>
</evidence>
<dbReference type="EMBL" id="CVQI01033939">
    <property type="protein sequence ID" value="CRK44180.1"/>
    <property type="molecule type" value="Genomic_DNA"/>
</dbReference>
<accession>A0A0G4NCZ6</accession>
<sequence length="472" mass="52063">MIRLLRLFFCFVNVAKAHKGLLGRYYAVRHDLGHYRSAAVTATYTVNLPCQLKTSVWLRNTFERALQYTILGNPRLCFGIETNGSNSTAGFKQLAEIQSGDVVKYLEIDVVDVGMSVDDQLSRVIGAAHSHQWVADKPAWRTIVSFQTSAKSVPGAEQAETSRVTINVTFLAHHAIADGFSGMAFHISLMNHWREFSEVGVEAEWPLSLSHDVPAPASIDHLWAGVAILLASTTEYRSRVRLITIPNNRLLEILDVCKRNRTALTGLLHGLICVALRRHVEDARAFRSVTPYSVRKFTNADAMDILNHISFMTQYVPSAMLEELQATETGSPAESSLILKMASAFASDMKAELGGFPNNNAWANVHHITDLEAHCRDQIGTACEYTYELSNLGSMRMAPTTGDGIILERLIFTQCGMVAGPALGFNCASVQGGPLIISITWQDGIVEENLVKHVARELEQRLITASDTFATE</sequence>
<name>A0A0G4NCZ6_VERLO</name>
<organism evidence="2 3">
    <name type="scientific">Verticillium longisporum</name>
    <name type="common">Verticillium dahliae var. longisporum</name>
    <dbReference type="NCBI Taxonomy" id="100787"/>
    <lineage>
        <taxon>Eukaryota</taxon>
        <taxon>Fungi</taxon>
        <taxon>Dikarya</taxon>
        <taxon>Ascomycota</taxon>
        <taxon>Pezizomycotina</taxon>
        <taxon>Sordariomycetes</taxon>
        <taxon>Hypocreomycetidae</taxon>
        <taxon>Glomerellales</taxon>
        <taxon>Plectosphaerellaceae</taxon>
        <taxon>Verticillium</taxon>
    </lineage>
</organism>
<reference evidence="3" key="1">
    <citation type="submission" date="2015-05" db="EMBL/GenBank/DDBJ databases">
        <authorList>
            <person name="Fogelqvist Johan"/>
        </authorList>
    </citation>
    <scope>NUCLEOTIDE SEQUENCE [LARGE SCALE GENOMIC DNA]</scope>
</reference>